<dbReference type="Gene3D" id="3.80.10.10">
    <property type="entry name" value="Ribonuclease Inhibitor"/>
    <property type="match status" value="2"/>
</dbReference>
<dbReference type="PANTHER" id="PTHR23155:SF1228">
    <property type="entry name" value="NB-ARC DOMAIN CONTAINING PROTEIN, EXPRESSED"/>
    <property type="match status" value="1"/>
</dbReference>
<evidence type="ECO:0000256" key="3">
    <source>
        <dbReference type="ARBA" id="ARBA00022475"/>
    </source>
</evidence>
<evidence type="ECO:0000313" key="13">
    <source>
        <dbReference type="EnsemblPlants" id="Solyc05g044490.2.1"/>
    </source>
</evidence>
<dbReference type="InterPro" id="IPR032675">
    <property type="entry name" value="LRR_dom_sf"/>
</dbReference>
<dbReference type="GO" id="GO:0005524">
    <property type="term" value="F:ATP binding"/>
    <property type="evidence" value="ECO:0007669"/>
    <property type="project" value="UniProtKB-KW"/>
</dbReference>
<comment type="similarity">
    <text evidence="2">Belongs to the disease resistance NB-LRR family.</text>
</comment>
<dbReference type="GO" id="GO:0005886">
    <property type="term" value="C:plasma membrane"/>
    <property type="evidence" value="ECO:0007669"/>
    <property type="project" value="UniProtKB-SubCell"/>
</dbReference>
<dbReference type="GO" id="GO:0051607">
    <property type="term" value="P:defense response to virus"/>
    <property type="evidence" value="ECO:0007669"/>
    <property type="project" value="UniProtKB-ARBA"/>
</dbReference>
<evidence type="ECO:0000256" key="7">
    <source>
        <dbReference type="ARBA" id="ARBA00022821"/>
    </source>
</evidence>
<dbReference type="SUPFAM" id="SSF52540">
    <property type="entry name" value="P-loop containing nucleoside triphosphate hydrolases"/>
    <property type="match status" value="1"/>
</dbReference>
<evidence type="ECO:0000256" key="1">
    <source>
        <dbReference type="ARBA" id="ARBA00004413"/>
    </source>
</evidence>
<evidence type="ECO:0000256" key="9">
    <source>
        <dbReference type="ARBA" id="ARBA00023054"/>
    </source>
</evidence>
<protein>
    <submittedName>
        <fullName evidence="13">Uncharacterized protein</fullName>
    </submittedName>
</protein>
<dbReference type="HOGENOM" id="CLU_000837_35_3_1"/>
<feature type="domain" description="Disease resistance protein winged helix" evidence="12">
    <location>
        <begin position="764"/>
        <end position="832"/>
    </location>
</feature>
<reference evidence="13" key="1">
    <citation type="journal article" date="2012" name="Nature">
        <title>The tomato genome sequence provides insights into fleshy fruit evolution.</title>
        <authorList>
            <consortium name="Tomato Genome Consortium"/>
        </authorList>
    </citation>
    <scope>NUCLEOTIDE SEQUENCE [LARGE SCALE GENOMIC DNA]</scope>
    <source>
        <strain evidence="13">cv. Heinz 1706</strain>
    </source>
</reference>
<dbReference type="InParanoid" id="K4C0N2"/>
<dbReference type="Gene3D" id="3.40.50.300">
    <property type="entry name" value="P-loop containing nucleotide triphosphate hydrolases"/>
    <property type="match status" value="1"/>
</dbReference>
<evidence type="ECO:0000256" key="4">
    <source>
        <dbReference type="ARBA" id="ARBA00022614"/>
    </source>
</evidence>
<keyword evidence="6" id="KW-0547">Nucleotide-binding</keyword>
<dbReference type="GO" id="GO:0043531">
    <property type="term" value="F:ADP binding"/>
    <property type="evidence" value="ECO:0007669"/>
    <property type="project" value="InterPro"/>
</dbReference>
<dbReference type="InterPro" id="IPR002182">
    <property type="entry name" value="NB-ARC"/>
</dbReference>
<keyword evidence="5" id="KW-0677">Repeat</keyword>
<evidence type="ECO:0000259" key="12">
    <source>
        <dbReference type="Pfam" id="PF23559"/>
    </source>
</evidence>
<dbReference type="Gramene" id="Solyc05g044490.2.1">
    <property type="protein sequence ID" value="Solyc05g044490.2.1"/>
    <property type="gene ID" value="Solyc05g044490.2"/>
</dbReference>
<keyword evidence="14" id="KW-1185">Reference proteome</keyword>
<name>K4C0N2_SOLLC</name>
<dbReference type="Proteomes" id="UP000004994">
    <property type="component" value="Chromosome 5"/>
</dbReference>
<keyword evidence="8" id="KW-0067">ATP-binding</keyword>
<dbReference type="InterPro" id="IPR036388">
    <property type="entry name" value="WH-like_DNA-bd_sf"/>
</dbReference>
<keyword evidence="10" id="KW-0472">Membrane</keyword>
<dbReference type="PRINTS" id="PR00364">
    <property type="entry name" value="DISEASERSIST"/>
</dbReference>
<dbReference type="Pfam" id="PF00931">
    <property type="entry name" value="NB-ARC"/>
    <property type="match status" value="1"/>
</dbReference>
<accession>K4C0N2</accession>
<dbReference type="FunFam" id="1.10.10.10:FF:000322">
    <property type="entry name" value="Probable disease resistance protein At1g63360"/>
    <property type="match status" value="1"/>
</dbReference>
<evidence type="ECO:0000256" key="6">
    <source>
        <dbReference type="ARBA" id="ARBA00022741"/>
    </source>
</evidence>
<dbReference type="ExpressionAtlas" id="K4C0N2">
    <property type="expression patterns" value="differential"/>
</dbReference>
<organism evidence="13">
    <name type="scientific">Solanum lycopersicum</name>
    <name type="common">Tomato</name>
    <name type="synonym">Lycopersicon esculentum</name>
    <dbReference type="NCBI Taxonomy" id="4081"/>
    <lineage>
        <taxon>Eukaryota</taxon>
        <taxon>Viridiplantae</taxon>
        <taxon>Streptophyta</taxon>
        <taxon>Embryophyta</taxon>
        <taxon>Tracheophyta</taxon>
        <taxon>Spermatophyta</taxon>
        <taxon>Magnoliopsida</taxon>
        <taxon>eudicotyledons</taxon>
        <taxon>Gunneridae</taxon>
        <taxon>Pentapetalae</taxon>
        <taxon>asterids</taxon>
        <taxon>lamiids</taxon>
        <taxon>Solanales</taxon>
        <taxon>Solanaceae</taxon>
        <taxon>Solanoideae</taxon>
        <taxon>Solaneae</taxon>
        <taxon>Solanum</taxon>
        <taxon>Solanum subgen. Lycopersicon</taxon>
    </lineage>
</organism>
<evidence type="ECO:0000256" key="2">
    <source>
        <dbReference type="ARBA" id="ARBA00008894"/>
    </source>
</evidence>
<keyword evidence="4" id="KW-0433">Leucine-rich repeat</keyword>
<dbReference type="Pfam" id="PF23559">
    <property type="entry name" value="WHD_DRP"/>
    <property type="match status" value="1"/>
</dbReference>
<evidence type="ECO:0000256" key="5">
    <source>
        <dbReference type="ARBA" id="ARBA00022737"/>
    </source>
</evidence>
<dbReference type="PANTHER" id="PTHR23155">
    <property type="entry name" value="DISEASE RESISTANCE PROTEIN RP"/>
    <property type="match status" value="1"/>
</dbReference>
<dbReference type="PaxDb" id="4081-Solyc05g044490.2.1"/>
<keyword evidence="7" id="KW-0611">Plant defense</keyword>
<reference evidence="13" key="2">
    <citation type="submission" date="2015-06" db="UniProtKB">
        <authorList>
            <consortium name="EnsemblPlants"/>
        </authorList>
    </citation>
    <scope>IDENTIFICATION</scope>
    <source>
        <strain evidence="13">cv. Heinz 1706</strain>
    </source>
</reference>
<keyword evidence="9" id="KW-0175">Coiled coil</keyword>
<dbReference type="InterPro" id="IPR058922">
    <property type="entry name" value="WHD_DRP"/>
</dbReference>
<dbReference type="FunFam" id="3.40.50.300:FF:001091">
    <property type="entry name" value="Probable disease resistance protein At1g61300"/>
    <property type="match status" value="1"/>
</dbReference>
<dbReference type="InterPro" id="IPR044974">
    <property type="entry name" value="Disease_R_plants"/>
</dbReference>
<comment type="subcellular location">
    <subcellularLocation>
        <location evidence="1">Cell membrane</location>
        <topology evidence="1">Peripheral membrane protein</topology>
        <orientation evidence="1">Cytoplasmic side</orientation>
    </subcellularLocation>
</comment>
<dbReference type="PhylomeDB" id="K4C0N2"/>
<dbReference type="eggNOG" id="KOG4658">
    <property type="taxonomic scope" value="Eukaryota"/>
</dbReference>
<evidence type="ECO:0000256" key="10">
    <source>
        <dbReference type="ARBA" id="ARBA00023136"/>
    </source>
</evidence>
<dbReference type="Gene3D" id="1.10.10.10">
    <property type="entry name" value="Winged helix-like DNA-binding domain superfamily/Winged helix DNA-binding domain"/>
    <property type="match status" value="1"/>
</dbReference>
<keyword evidence="3" id="KW-1003">Cell membrane</keyword>
<evidence type="ECO:0000256" key="8">
    <source>
        <dbReference type="ARBA" id="ARBA00022840"/>
    </source>
</evidence>
<dbReference type="InterPro" id="IPR027417">
    <property type="entry name" value="P-loop_NTPase"/>
</dbReference>
<evidence type="ECO:0000259" key="11">
    <source>
        <dbReference type="Pfam" id="PF00931"/>
    </source>
</evidence>
<sequence>MSRGFPRKLGLPTGGGLIQANSITALHVNLELGTGNVSKLTLMKLNDMLIVKMDQAETLTLELTFISVFSHLFCAVLDDEMICLSYEVHNLVQLLFHQKGDVMLAKLMNHSVPSLLNNIESYIKSHDFSESSATKTEDHLVEHLDAVLVYLQYLPKCCAELIFPIMTQYELLQNVYGNLRDFHELKVNGCVEYDTIEHVLRQFQIMVQSVGFFCLILLRCQLDERDENDEILVISQVESMLANLLVDIIPVELEVMHICSTNLKASKSEKVGCFIKQLQKASPHILREYLIHLQENMANIATDSTSTPLTREVSICVSNLDKNLRNKENMIDTRYARLDSLENIELLKKDLKHVFLKPPADSSQLYFPMSDGPLFMNLLLRNLNDLLNSNTYSVDLIKEEIMLVKEGLEFVRSFFGIVEQEFDKDLRTRVIGLAYEAEHAINSIIVRDHGLLHLIFLLPDTIEKIKLIKEEVPARISKSKGLTVGNTPSKPVEIKKSSTTDQIIVGFEEETEWIIRKLTSGPTEVDVISIVGMPGLGKTTLAYRVFNNKSVVDHFDVRAWCTVDQEHNDKKLLQKIFNQVVGLKQTLNEDDIDEDIADKLRKELFGKRYLIFLDDLWDIETWNELTRPFPQIQRRSRIILTSRKREVALQGKHHSDPLYLRLLTPEESWDLLVKRVFGEERCPDELLVVGEEIARKCAGLPLLLDLIGGVIARQEKKKALWLEVLNNLNSLILKDEEEVMKVIQLSYDHLPNHLKPCLLYLASYPKDNYIKISELKHLWSSEGLVEHIEMKSVDELLEVYVDELISSSLVVVFYGIHDRNPIFRIHDLVHDFCLIKSRNEHLFDVIKSNTPSSSSDLMPRAMTIHYDQHLHSDENFVLFNPEKQNPYVKHLLSLKVYKAGDIESWRPNHLRHLRLLKSLEIRQILLMDPLLNEIGMLVHLRYLNIWTKVEALPPSFSNLLNLETLMVYNSASNMVLSPSIWSLAKLRHVHMFSFSVFESHADEQTVLEEDSKLENLRILSGLKISDSQDTGGIFKRFPNIRSLRFAIKTSQYCPAEKICFPRLDVLSEREQVDANFHGEGWRDKYQCDLYYFPLSLKILKMTRFDLSSNSLSEIARLPNLENLSLQEVIIEGGKEWNMEDVTFEKLKILTLYHVSFSEWQVREESFPMLEELQIEWCYELMEIPDSFWDIASLKSIKVLGQRQLKDSALKIKEYVAEMTGDDKLVVM</sequence>
<dbReference type="GO" id="GO:0098542">
    <property type="term" value="P:defense response to other organism"/>
    <property type="evidence" value="ECO:0000318"/>
    <property type="project" value="GO_Central"/>
</dbReference>
<evidence type="ECO:0000313" key="14">
    <source>
        <dbReference type="Proteomes" id="UP000004994"/>
    </source>
</evidence>
<dbReference type="AlphaFoldDB" id="K4C0N2"/>
<feature type="domain" description="NB-ARC" evidence="11">
    <location>
        <begin position="508"/>
        <end position="680"/>
    </location>
</feature>
<proteinExistence type="inferred from homology"/>
<dbReference type="SUPFAM" id="SSF52058">
    <property type="entry name" value="L domain-like"/>
    <property type="match status" value="1"/>
</dbReference>
<dbReference type="EnsemblPlants" id="Solyc05g044490.2.1">
    <property type="protein sequence ID" value="Solyc05g044490.2.1"/>
    <property type="gene ID" value="Solyc05g044490.2"/>
</dbReference>